<protein>
    <submittedName>
        <fullName evidence="2">Uncharacterized protein</fullName>
    </submittedName>
</protein>
<name>A0A395SIV5_9HYPO</name>
<dbReference type="EMBL" id="PXOG01000152">
    <property type="protein sequence ID" value="RGP71999.1"/>
    <property type="molecule type" value="Genomic_DNA"/>
</dbReference>
<feature type="compositionally biased region" description="Polar residues" evidence="1">
    <location>
        <begin position="124"/>
        <end position="135"/>
    </location>
</feature>
<feature type="region of interest" description="Disordered" evidence="1">
    <location>
        <begin position="92"/>
        <end position="173"/>
    </location>
</feature>
<dbReference type="STRING" id="694270.A0A395SIV5"/>
<proteinExistence type="predicted"/>
<evidence type="ECO:0000313" key="2">
    <source>
        <dbReference type="EMBL" id="RGP71999.1"/>
    </source>
</evidence>
<keyword evidence="3" id="KW-1185">Reference proteome</keyword>
<organism evidence="2 3">
    <name type="scientific">Fusarium longipes</name>
    <dbReference type="NCBI Taxonomy" id="694270"/>
    <lineage>
        <taxon>Eukaryota</taxon>
        <taxon>Fungi</taxon>
        <taxon>Dikarya</taxon>
        <taxon>Ascomycota</taxon>
        <taxon>Pezizomycotina</taxon>
        <taxon>Sordariomycetes</taxon>
        <taxon>Hypocreomycetidae</taxon>
        <taxon>Hypocreales</taxon>
        <taxon>Nectriaceae</taxon>
        <taxon>Fusarium</taxon>
    </lineage>
</organism>
<dbReference type="AlphaFoldDB" id="A0A395SIV5"/>
<dbReference type="Proteomes" id="UP000266234">
    <property type="component" value="Unassembled WGS sequence"/>
</dbReference>
<gene>
    <name evidence="2" type="ORF">FLONG3_6898</name>
</gene>
<feature type="compositionally biased region" description="Polar residues" evidence="1">
    <location>
        <begin position="107"/>
        <end position="117"/>
    </location>
</feature>
<accession>A0A395SIV5</accession>
<dbReference type="OrthoDB" id="10554543at2759"/>
<evidence type="ECO:0000256" key="1">
    <source>
        <dbReference type="SAM" id="MobiDB-lite"/>
    </source>
</evidence>
<reference evidence="2 3" key="1">
    <citation type="journal article" date="2018" name="PLoS Pathog.">
        <title>Evolution of structural diversity of trichothecenes, a family of toxins produced by plant pathogenic and entomopathogenic fungi.</title>
        <authorList>
            <person name="Proctor R.H."/>
            <person name="McCormick S.P."/>
            <person name="Kim H.S."/>
            <person name="Cardoza R.E."/>
            <person name="Stanley A.M."/>
            <person name="Lindo L."/>
            <person name="Kelly A."/>
            <person name="Brown D.W."/>
            <person name="Lee T."/>
            <person name="Vaughan M.M."/>
            <person name="Alexander N.J."/>
            <person name="Busman M."/>
            <person name="Gutierrez S."/>
        </authorList>
    </citation>
    <scope>NUCLEOTIDE SEQUENCE [LARGE SCALE GENOMIC DNA]</scope>
    <source>
        <strain evidence="2 3">NRRL 20695</strain>
    </source>
</reference>
<evidence type="ECO:0000313" key="3">
    <source>
        <dbReference type="Proteomes" id="UP000266234"/>
    </source>
</evidence>
<sequence length="200" mass="22054">MSPPSANIEPRNRALRQRFIVEFFKSHSRWNLQQWVALRKAVKVELCAMVDTRGHQAVGALYFEYQADHIAWEDYVKALGLAGDKDFDWPWAPEARPRMEQPPASGTERTGVQSTSPIPAPEPSKTSGPAQSTKDSICAPGNHGAESSKSVMTAGLNKPEDTGKPVEPVAPLPRLNRAGDRLRAAWEAAWAKPDINLHLP</sequence>
<comment type="caution">
    <text evidence="2">The sequence shown here is derived from an EMBL/GenBank/DDBJ whole genome shotgun (WGS) entry which is preliminary data.</text>
</comment>